<evidence type="ECO:0000313" key="2">
    <source>
        <dbReference type="EMBL" id="JAH56570.1"/>
    </source>
</evidence>
<feature type="transmembrane region" description="Helical" evidence="1">
    <location>
        <begin position="20"/>
        <end position="38"/>
    </location>
</feature>
<sequence>MSEFSDLTIRGFCAKRLIRIIPLSLVSVGTFAISKLILTKLLFEMAVTIFQDGCHYASLRTWDWILST</sequence>
<organism evidence="2">
    <name type="scientific">Anguilla anguilla</name>
    <name type="common">European freshwater eel</name>
    <name type="synonym">Muraena anguilla</name>
    <dbReference type="NCBI Taxonomy" id="7936"/>
    <lineage>
        <taxon>Eukaryota</taxon>
        <taxon>Metazoa</taxon>
        <taxon>Chordata</taxon>
        <taxon>Craniata</taxon>
        <taxon>Vertebrata</taxon>
        <taxon>Euteleostomi</taxon>
        <taxon>Actinopterygii</taxon>
        <taxon>Neopterygii</taxon>
        <taxon>Teleostei</taxon>
        <taxon>Anguilliformes</taxon>
        <taxon>Anguillidae</taxon>
        <taxon>Anguilla</taxon>
    </lineage>
</organism>
<protein>
    <submittedName>
        <fullName evidence="2">Uncharacterized protein</fullName>
    </submittedName>
</protein>
<dbReference type="EMBL" id="GBXM01052007">
    <property type="protein sequence ID" value="JAH56570.1"/>
    <property type="molecule type" value="Transcribed_RNA"/>
</dbReference>
<name>A0A0E9TUI3_ANGAN</name>
<proteinExistence type="predicted"/>
<reference evidence="2" key="2">
    <citation type="journal article" date="2015" name="Fish Shellfish Immunol.">
        <title>Early steps in the European eel (Anguilla anguilla)-Vibrio vulnificus interaction in the gills: Role of the RtxA13 toxin.</title>
        <authorList>
            <person name="Callol A."/>
            <person name="Pajuelo D."/>
            <person name="Ebbesson L."/>
            <person name="Teles M."/>
            <person name="MacKenzie S."/>
            <person name="Amaro C."/>
        </authorList>
    </citation>
    <scope>NUCLEOTIDE SEQUENCE</scope>
</reference>
<accession>A0A0E9TUI3</accession>
<reference evidence="2" key="1">
    <citation type="submission" date="2014-11" db="EMBL/GenBank/DDBJ databases">
        <authorList>
            <person name="Amaro Gonzalez C."/>
        </authorList>
    </citation>
    <scope>NUCLEOTIDE SEQUENCE</scope>
</reference>
<keyword evidence="1" id="KW-0812">Transmembrane</keyword>
<dbReference type="AlphaFoldDB" id="A0A0E9TUI3"/>
<keyword evidence="1" id="KW-0472">Membrane</keyword>
<evidence type="ECO:0000256" key="1">
    <source>
        <dbReference type="SAM" id="Phobius"/>
    </source>
</evidence>
<keyword evidence="1" id="KW-1133">Transmembrane helix</keyword>